<evidence type="ECO:0000313" key="2">
    <source>
        <dbReference type="EMBL" id="VEL15065.1"/>
    </source>
</evidence>
<sequence length="197" mass="21208">MSGGTLLWQRVRLHSSLALSGYVVCYVVLDFVSLVGRARALKARNLRPDERSDEEAASRLRPACLPACPPARGSAACNCESRTKVCGAKARKSTLSFTLFLCLSTCPCIDLPVGPVVSPSVRPTVLCCRFWKRQSAYVGGGTSHAVSPTRLLYLAPPTASFPSPQDTALCSNRLPAARIDQARKPSYSALLRRASLV</sequence>
<dbReference type="EMBL" id="CAAALY010023320">
    <property type="protein sequence ID" value="VEL15065.1"/>
    <property type="molecule type" value="Genomic_DNA"/>
</dbReference>
<evidence type="ECO:0000313" key="3">
    <source>
        <dbReference type="Proteomes" id="UP000784294"/>
    </source>
</evidence>
<protein>
    <submittedName>
        <fullName evidence="2">Uncharacterized protein</fullName>
    </submittedName>
</protein>
<evidence type="ECO:0000256" key="1">
    <source>
        <dbReference type="SAM" id="Phobius"/>
    </source>
</evidence>
<keyword evidence="1" id="KW-1133">Transmembrane helix</keyword>
<accession>A0A448WLZ3</accession>
<feature type="transmembrane region" description="Helical" evidence="1">
    <location>
        <begin position="16"/>
        <end position="36"/>
    </location>
</feature>
<reference evidence="2" key="1">
    <citation type="submission" date="2018-11" db="EMBL/GenBank/DDBJ databases">
        <authorList>
            <consortium name="Pathogen Informatics"/>
        </authorList>
    </citation>
    <scope>NUCLEOTIDE SEQUENCE</scope>
</reference>
<comment type="caution">
    <text evidence="2">The sequence shown here is derived from an EMBL/GenBank/DDBJ whole genome shotgun (WGS) entry which is preliminary data.</text>
</comment>
<gene>
    <name evidence="2" type="ORF">PXEA_LOCUS8505</name>
</gene>
<keyword evidence="1" id="KW-0812">Transmembrane</keyword>
<proteinExistence type="predicted"/>
<keyword evidence="1" id="KW-0472">Membrane</keyword>
<dbReference type="Proteomes" id="UP000784294">
    <property type="component" value="Unassembled WGS sequence"/>
</dbReference>
<keyword evidence="3" id="KW-1185">Reference proteome</keyword>
<organism evidence="2 3">
    <name type="scientific">Protopolystoma xenopodis</name>
    <dbReference type="NCBI Taxonomy" id="117903"/>
    <lineage>
        <taxon>Eukaryota</taxon>
        <taxon>Metazoa</taxon>
        <taxon>Spiralia</taxon>
        <taxon>Lophotrochozoa</taxon>
        <taxon>Platyhelminthes</taxon>
        <taxon>Monogenea</taxon>
        <taxon>Polyopisthocotylea</taxon>
        <taxon>Polystomatidea</taxon>
        <taxon>Polystomatidae</taxon>
        <taxon>Protopolystoma</taxon>
    </lineage>
</organism>
<dbReference type="AlphaFoldDB" id="A0A448WLZ3"/>
<name>A0A448WLZ3_9PLAT</name>